<dbReference type="GO" id="GO:0032543">
    <property type="term" value="P:mitochondrial translation"/>
    <property type="evidence" value="ECO:0007669"/>
    <property type="project" value="InterPro"/>
</dbReference>
<evidence type="ECO:0000256" key="7">
    <source>
        <dbReference type="ARBA" id="ARBA00035188"/>
    </source>
</evidence>
<dbReference type="Proteomes" id="UP000664940">
    <property type="component" value="Unassembled WGS sequence"/>
</dbReference>
<feature type="signal peptide" evidence="10">
    <location>
        <begin position="1"/>
        <end position="24"/>
    </location>
</feature>
<keyword evidence="10" id="KW-0732">Signal</keyword>
<dbReference type="PANTHER" id="PTHR21396">
    <property type="entry name" value="39S RIBOSOMAL PROTEIN L43"/>
    <property type="match status" value="1"/>
</dbReference>
<sequence>MPLSRLCPSIWLPISLVLSRFSHGSRSLIVVSPDHLSTTTALHGVSSSSSSGPYCSLRSRSPLRCSSPQRGLDTTRTPVCGSRPSRCLLSTRPRGFPPLHPQALRRSNPGPVPPLSSHCFRSQRGLFERATQRDLGTKTPPGSKSPEPEAWVLVPPHRFQARLGGLGAEAMTARGTPSRFLTSVLHNGLGRYVQQLQRLSFTLSRDAPSSRGAREYVEREVADFARRNPGVVIYVNPRPINVPRVVAEYLNGAVREESIHCKSVEEITRLVQKLANQSGLDVIRIRKPFHTDSPSIQGQWHPFTNKPTTCGGLRPREVQDSAAAQAPAQ</sequence>
<dbReference type="SMART" id="SM00916">
    <property type="entry name" value="L51_S25_CI-B8"/>
    <property type="match status" value="1"/>
</dbReference>
<comment type="caution">
    <text evidence="12">The sequence shown here is derived from an EMBL/GenBank/DDBJ whole genome shotgun (WGS) entry which is preliminary data.</text>
</comment>
<evidence type="ECO:0000256" key="6">
    <source>
        <dbReference type="ARBA" id="ARBA00023274"/>
    </source>
</evidence>
<feature type="domain" description="Ribosomal protein/NADH dehydrogenase" evidence="11">
    <location>
        <begin position="205"/>
        <end position="278"/>
    </location>
</feature>
<evidence type="ECO:0000256" key="8">
    <source>
        <dbReference type="ARBA" id="ARBA00077366"/>
    </source>
</evidence>
<dbReference type="GO" id="GO:0005743">
    <property type="term" value="C:mitochondrial inner membrane"/>
    <property type="evidence" value="ECO:0007669"/>
    <property type="project" value="UniProtKB-ARBA"/>
</dbReference>
<feature type="region of interest" description="Disordered" evidence="9">
    <location>
        <begin position="129"/>
        <end position="150"/>
    </location>
</feature>
<evidence type="ECO:0000256" key="1">
    <source>
        <dbReference type="ARBA" id="ARBA00004173"/>
    </source>
</evidence>
<dbReference type="Pfam" id="PF05047">
    <property type="entry name" value="L51_S25_CI-B8"/>
    <property type="match status" value="1"/>
</dbReference>
<dbReference type="GO" id="GO:0005762">
    <property type="term" value="C:mitochondrial large ribosomal subunit"/>
    <property type="evidence" value="ECO:0007669"/>
    <property type="project" value="TreeGrafter"/>
</dbReference>
<dbReference type="Gene3D" id="3.40.30.10">
    <property type="entry name" value="Glutaredoxin"/>
    <property type="match status" value="1"/>
</dbReference>
<evidence type="ECO:0000256" key="2">
    <source>
        <dbReference type="ARBA" id="ARBA00006073"/>
    </source>
</evidence>
<proteinExistence type="inferred from homology"/>
<feature type="chain" id="PRO_5033046442" description="Large ribosomal subunit protein mL43" evidence="10">
    <location>
        <begin position="25"/>
        <end position="329"/>
    </location>
</feature>
<dbReference type="EMBL" id="JABVXQ010000005">
    <property type="protein sequence ID" value="KAF6110182.1"/>
    <property type="molecule type" value="Genomic_DNA"/>
</dbReference>
<evidence type="ECO:0000259" key="11">
    <source>
        <dbReference type="SMART" id="SM00916"/>
    </source>
</evidence>
<dbReference type="InterPro" id="IPR007741">
    <property type="entry name" value="Ribosomal_mL43/mS25/NADH_DH"/>
</dbReference>
<organism evidence="12 13">
    <name type="scientific">Phyllostomus discolor</name>
    <name type="common">pale spear-nosed bat</name>
    <dbReference type="NCBI Taxonomy" id="89673"/>
    <lineage>
        <taxon>Eukaryota</taxon>
        <taxon>Metazoa</taxon>
        <taxon>Chordata</taxon>
        <taxon>Craniata</taxon>
        <taxon>Vertebrata</taxon>
        <taxon>Euteleostomi</taxon>
        <taxon>Mammalia</taxon>
        <taxon>Eutheria</taxon>
        <taxon>Laurasiatheria</taxon>
        <taxon>Chiroptera</taxon>
        <taxon>Yangochiroptera</taxon>
        <taxon>Phyllostomidae</taxon>
        <taxon>Phyllostominae</taxon>
        <taxon>Phyllostomus</taxon>
    </lineage>
</organism>
<dbReference type="InterPro" id="IPR039927">
    <property type="entry name" value="Ribosomal_mL43"/>
</dbReference>
<name>A0A834EDA8_9CHIR</name>
<evidence type="ECO:0000256" key="3">
    <source>
        <dbReference type="ARBA" id="ARBA00022946"/>
    </source>
</evidence>
<protein>
    <recommendedName>
        <fullName evidence="7">Large ribosomal subunit protein mL43</fullName>
    </recommendedName>
    <alternativeName>
        <fullName evidence="8">39S ribosomal protein L43, mitochondrial</fullName>
    </alternativeName>
</protein>
<keyword evidence="3" id="KW-0809">Transit peptide</keyword>
<dbReference type="AlphaFoldDB" id="A0A834EDA8"/>
<dbReference type="PANTHER" id="PTHR21396:SF2">
    <property type="entry name" value="LARGE RIBOSOMAL SUBUNIT PROTEIN ML43"/>
    <property type="match status" value="1"/>
</dbReference>
<evidence type="ECO:0000256" key="9">
    <source>
        <dbReference type="SAM" id="MobiDB-lite"/>
    </source>
</evidence>
<reference evidence="12 13" key="1">
    <citation type="journal article" date="2020" name="Nature">
        <title>Six reference-quality genomes reveal evolution of bat adaptations.</title>
        <authorList>
            <person name="Jebb D."/>
            <person name="Huang Z."/>
            <person name="Pippel M."/>
            <person name="Hughes G.M."/>
            <person name="Lavrichenko K."/>
            <person name="Devanna P."/>
            <person name="Winkler S."/>
            <person name="Jermiin L.S."/>
            <person name="Skirmuntt E.C."/>
            <person name="Katzourakis A."/>
            <person name="Burkitt-Gray L."/>
            <person name="Ray D.A."/>
            <person name="Sullivan K.A.M."/>
            <person name="Roscito J.G."/>
            <person name="Kirilenko B.M."/>
            <person name="Davalos L.M."/>
            <person name="Corthals A.P."/>
            <person name="Power M.L."/>
            <person name="Jones G."/>
            <person name="Ransome R.D."/>
            <person name="Dechmann D.K.N."/>
            <person name="Locatelli A.G."/>
            <person name="Puechmaille S.J."/>
            <person name="Fedrigo O."/>
            <person name="Jarvis E.D."/>
            <person name="Hiller M."/>
            <person name="Vernes S.C."/>
            <person name="Myers E.W."/>
            <person name="Teeling E.C."/>
        </authorList>
    </citation>
    <scope>NUCLEOTIDE SEQUENCE [LARGE SCALE GENOMIC DNA]</scope>
    <source>
        <strain evidence="12">Bat1K_MPI-CBG_1</strain>
    </source>
</reference>
<dbReference type="InterPro" id="IPR036249">
    <property type="entry name" value="Thioredoxin-like_sf"/>
</dbReference>
<accession>A0A834EDA8</accession>
<comment type="subcellular location">
    <subcellularLocation>
        <location evidence="1">Mitochondrion</location>
    </subcellularLocation>
</comment>
<keyword evidence="5" id="KW-0496">Mitochondrion</keyword>
<dbReference type="SUPFAM" id="SSF52833">
    <property type="entry name" value="Thioredoxin-like"/>
    <property type="match status" value="1"/>
</dbReference>
<dbReference type="FunFam" id="3.40.30.10:FF:000078">
    <property type="entry name" value="39S ribosomal protein L43, mitochondrial"/>
    <property type="match status" value="1"/>
</dbReference>
<keyword evidence="6" id="KW-0687">Ribonucleoprotein</keyword>
<dbReference type="GO" id="GO:0003735">
    <property type="term" value="F:structural constituent of ribosome"/>
    <property type="evidence" value="ECO:0007669"/>
    <property type="project" value="InterPro"/>
</dbReference>
<evidence type="ECO:0000256" key="10">
    <source>
        <dbReference type="SAM" id="SignalP"/>
    </source>
</evidence>
<keyword evidence="4 12" id="KW-0689">Ribosomal protein</keyword>
<evidence type="ECO:0000256" key="4">
    <source>
        <dbReference type="ARBA" id="ARBA00022980"/>
    </source>
</evidence>
<comment type="similarity">
    <text evidence="2">Belongs to the mitochondrion-specific ribosomal protein mL43 family.</text>
</comment>
<evidence type="ECO:0000313" key="12">
    <source>
        <dbReference type="EMBL" id="KAF6110182.1"/>
    </source>
</evidence>
<gene>
    <name evidence="12" type="ORF">HJG60_013225</name>
</gene>
<evidence type="ECO:0000256" key="5">
    <source>
        <dbReference type="ARBA" id="ARBA00023128"/>
    </source>
</evidence>
<evidence type="ECO:0000313" key="13">
    <source>
        <dbReference type="Proteomes" id="UP000664940"/>
    </source>
</evidence>